<feature type="domain" description="SLH" evidence="3">
    <location>
        <begin position="473"/>
        <end position="531"/>
    </location>
</feature>
<reference evidence="4" key="2">
    <citation type="submission" date="2021-04" db="EMBL/GenBank/DDBJ databases">
        <authorList>
            <person name="Liu J."/>
        </authorList>
    </citation>
    <scope>NUCLEOTIDE SEQUENCE</scope>
    <source>
        <strain evidence="4">BAD-6</strain>
    </source>
</reference>
<dbReference type="PROSITE" id="PS51272">
    <property type="entry name" value="SLH"/>
    <property type="match status" value="3"/>
</dbReference>
<dbReference type="EMBL" id="JAGSND010000018">
    <property type="protein sequence ID" value="MBR0599929.1"/>
    <property type="molecule type" value="Genomic_DNA"/>
</dbReference>
<feature type="domain" description="SLH" evidence="3">
    <location>
        <begin position="534"/>
        <end position="596"/>
    </location>
</feature>
<dbReference type="Gene3D" id="2.60.40.1080">
    <property type="match status" value="1"/>
</dbReference>
<dbReference type="AlphaFoldDB" id="A0A8J7W3P2"/>
<feature type="region of interest" description="Disordered" evidence="2">
    <location>
        <begin position="232"/>
        <end position="261"/>
    </location>
</feature>
<evidence type="ECO:0000256" key="2">
    <source>
        <dbReference type="SAM" id="MobiDB-lite"/>
    </source>
</evidence>
<protein>
    <submittedName>
        <fullName evidence="4">S-layer homology domain-containing protein</fullName>
    </submittedName>
</protein>
<evidence type="ECO:0000256" key="1">
    <source>
        <dbReference type="ARBA" id="ARBA00022737"/>
    </source>
</evidence>
<keyword evidence="5" id="KW-1185">Reference proteome</keyword>
<dbReference type="RefSeq" id="WP_227020056.1">
    <property type="nucleotide sequence ID" value="NZ_JAGSND010000018.1"/>
</dbReference>
<feature type="non-terminal residue" evidence="4">
    <location>
        <position position="1"/>
    </location>
</feature>
<gene>
    <name evidence="4" type="ORF">KCX82_18765</name>
</gene>
<proteinExistence type="predicted"/>
<evidence type="ECO:0000313" key="4">
    <source>
        <dbReference type="EMBL" id="MBR0599929.1"/>
    </source>
</evidence>
<keyword evidence="1" id="KW-0677">Repeat</keyword>
<evidence type="ECO:0000313" key="5">
    <source>
        <dbReference type="Proteomes" id="UP000675664"/>
    </source>
</evidence>
<name>A0A8J7W3P2_9FIRM</name>
<feature type="domain" description="SLH" evidence="3">
    <location>
        <begin position="601"/>
        <end position="659"/>
    </location>
</feature>
<dbReference type="InterPro" id="IPR001119">
    <property type="entry name" value="SLH_dom"/>
</dbReference>
<accession>A0A8J7W3P2</accession>
<evidence type="ECO:0000259" key="3">
    <source>
        <dbReference type="PROSITE" id="PS51272"/>
    </source>
</evidence>
<feature type="compositionally biased region" description="Gly residues" evidence="2">
    <location>
        <begin position="233"/>
        <end position="249"/>
    </location>
</feature>
<dbReference type="Proteomes" id="UP000675664">
    <property type="component" value="Unassembled WGS sequence"/>
</dbReference>
<comment type="caution">
    <text evidence="4">The sequence shown here is derived from an EMBL/GenBank/DDBJ whole genome shotgun (WGS) entry which is preliminary data.</text>
</comment>
<sequence>ISGNTLSAANAGTVTVTATITDGTAVGTNYKKDFTIAVSAAFIPVTGISGVPTTATVGKDLTLSGAVAPAGATNQTIVWSVKDAGTTGATISGNSLYAISEDTVVITATIINGKAVGTNYSEDFTITVSMEPPADKILLSIVAPTAITGLTNGTAKTAAALGLPSTVTLVTDNGNVGANVTWDVDSCAYIRSLTEAQTFTVNGTVILPAGVVNTNGVNLTSSINVTVNMASGSSGGSGGSGGSSGGGGSTPAPADNNPVAITKYGDTTTAVQTVSATTGLNGVATASVTKEQIANMVKAVDDKATDQKAQTALQIKVDSDSAATGISVVIPQGAASMLTNGVSSLTISSPIVTVTFDDKALAAINKNTNGDITVTARKPANTALSDEDKAIIGNKPVYDLKVSSGSTSISTFGGGTAKVSIPYKPAAGEDINKIVVYYISNSGKLNMVPGCVYDASTRTVTFRTTHFSSYAIAYNDVSFSDVSGWYVDYVSYLAARGILSGAGDGKFVPGKNITRAEFIAILAKLSDNDLSGYTTSSFSDIAANAWYSAEVQWAYENGITSGYNDNFYPQAAITREQMAAMLYHYAKYAGMDVSGDEGTSDREFSDAASISNWAVSPVRWAVNSGIVSGNSIGTFAPKAYATKAQAAKMIAILLQNTIK</sequence>
<organism evidence="4 5">
    <name type="scientific">Sinanaerobacter chloroacetimidivorans</name>
    <dbReference type="NCBI Taxonomy" id="2818044"/>
    <lineage>
        <taxon>Bacteria</taxon>
        <taxon>Bacillati</taxon>
        <taxon>Bacillota</taxon>
        <taxon>Clostridia</taxon>
        <taxon>Peptostreptococcales</taxon>
        <taxon>Anaerovoracaceae</taxon>
        <taxon>Sinanaerobacter</taxon>
    </lineage>
</organism>
<dbReference type="Pfam" id="PF00395">
    <property type="entry name" value="SLH"/>
    <property type="match status" value="3"/>
</dbReference>
<reference evidence="4" key="1">
    <citation type="submission" date="2021-04" db="EMBL/GenBank/DDBJ databases">
        <title>Sinoanaerobacter chloroacetimidivorans sp. nov., an obligate anaerobic bacterium isolated from anaerobic sludge.</title>
        <authorList>
            <person name="Bao Y."/>
        </authorList>
    </citation>
    <scope>NUCLEOTIDE SEQUENCE</scope>
    <source>
        <strain evidence="4">BAD-6</strain>
    </source>
</reference>